<organism evidence="3 4">
    <name type="scientific">Saxophila tyrrhenica</name>
    <dbReference type="NCBI Taxonomy" id="1690608"/>
    <lineage>
        <taxon>Eukaryota</taxon>
        <taxon>Fungi</taxon>
        <taxon>Dikarya</taxon>
        <taxon>Ascomycota</taxon>
        <taxon>Pezizomycotina</taxon>
        <taxon>Dothideomycetes</taxon>
        <taxon>Dothideomycetidae</taxon>
        <taxon>Mycosphaerellales</taxon>
        <taxon>Extremaceae</taxon>
        <taxon>Saxophila</taxon>
    </lineage>
</organism>
<evidence type="ECO:0000256" key="2">
    <source>
        <dbReference type="SAM" id="Phobius"/>
    </source>
</evidence>
<protein>
    <submittedName>
        <fullName evidence="3">Uncharacterized protein</fullName>
    </submittedName>
</protein>
<comment type="caution">
    <text evidence="3">The sequence shown here is derived from an EMBL/GenBank/DDBJ whole genome shotgun (WGS) entry which is preliminary data.</text>
</comment>
<feature type="compositionally biased region" description="Polar residues" evidence="1">
    <location>
        <begin position="545"/>
        <end position="557"/>
    </location>
</feature>
<feature type="compositionally biased region" description="Low complexity" evidence="1">
    <location>
        <begin position="279"/>
        <end position="293"/>
    </location>
</feature>
<reference evidence="3 4" key="1">
    <citation type="submission" date="2023-08" db="EMBL/GenBank/DDBJ databases">
        <title>Black Yeasts Isolated from many extreme environments.</title>
        <authorList>
            <person name="Coleine C."/>
            <person name="Stajich J.E."/>
            <person name="Selbmann L."/>
        </authorList>
    </citation>
    <scope>NUCLEOTIDE SEQUENCE [LARGE SCALE GENOMIC DNA]</scope>
    <source>
        <strain evidence="3 4">CCFEE 5935</strain>
    </source>
</reference>
<name>A0AAV9PHZ5_9PEZI</name>
<evidence type="ECO:0000313" key="4">
    <source>
        <dbReference type="Proteomes" id="UP001337655"/>
    </source>
</evidence>
<gene>
    <name evidence="3" type="ORF">LTR77_002639</name>
</gene>
<evidence type="ECO:0000313" key="3">
    <source>
        <dbReference type="EMBL" id="KAK5172519.1"/>
    </source>
</evidence>
<keyword evidence="2" id="KW-0472">Membrane</keyword>
<proteinExistence type="predicted"/>
<feature type="compositionally biased region" description="Gly residues" evidence="1">
    <location>
        <begin position="429"/>
        <end position="443"/>
    </location>
</feature>
<dbReference type="RefSeq" id="XP_064661237.1">
    <property type="nucleotide sequence ID" value="XM_064799898.1"/>
</dbReference>
<keyword evidence="2" id="KW-1133">Transmembrane helix</keyword>
<feature type="compositionally biased region" description="Low complexity" evidence="1">
    <location>
        <begin position="197"/>
        <end position="218"/>
    </location>
</feature>
<keyword evidence="4" id="KW-1185">Reference proteome</keyword>
<feature type="transmembrane region" description="Helical" evidence="2">
    <location>
        <begin position="50"/>
        <end position="73"/>
    </location>
</feature>
<dbReference type="EMBL" id="JAVRRT010000004">
    <property type="protein sequence ID" value="KAK5172519.1"/>
    <property type="molecule type" value="Genomic_DNA"/>
</dbReference>
<dbReference type="GeneID" id="89923986"/>
<feature type="region of interest" description="Disordered" evidence="1">
    <location>
        <begin position="545"/>
        <end position="594"/>
    </location>
</feature>
<evidence type="ECO:0000256" key="1">
    <source>
        <dbReference type="SAM" id="MobiDB-lite"/>
    </source>
</evidence>
<feature type="transmembrane region" description="Helical" evidence="2">
    <location>
        <begin position="85"/>
        <end position="105"/>
    </location>
</feature>
<dbReference type="AlphaFoldDB" id="A0AAV9PHZ5"/>
<keyword evidence="2" id="KW-0812">Transmembrane</keyword>
<dbReference type="Proteomes" id="UP001337655">
    <property type="component" value="Unassembled WGS sequence"/>
</dbReference>
<feature type="region of interest" description="Disordered" evidence="1">
    <location>
        <begin position="189"/>
        <end position="224"/>
    </location>
</feature>
<feature type="transmembrane region" description="Helical" evidence="2">
    <location>
        <begin position="16"/>
        <end position="38"/>
    </location>
</feature>
<feature type="region of interest" description="Disordered" evidence="1">
    <location>
        <begin position="239"/>
        <end position="443"/>
    </location>
</feature>
<accession>A0AAV9PHZ5</accession>
<sequence>MEPTFWSRLFSRSNTVWVSCFLAGTSQIALVALLIGIITKDTSLESWLEGIAWAASIVHIVALLVLPITAFLFLRRTSNIVQTTFGAVSILLSLPAAILSIYVLAKIWEGLDQQADQDKLDVGDVRSMSQAGFAVWATAIVAQLAVFTLLFWPPFHHKDTTSSPEEPTTRSSPVRSLKRSLSIQLSALSAPSTPRFARSSEPSSPTTPTLRSPSTASLRHSMDRVVRPMTSKTKLLLQKAQSLHSERRHSLDTIGQDDDFGDWDTSSPADIIPLPSAEPIIRPTTRTRLPTIPGSRPVSPANPLEGPFYPDGEADVAEQACAPDPSLPKPSFSSPSATSSVRRDSNSRSDSTASCTASRSPSCCDSTTVADEHQQRTIHPLFRPESPAPAPAIRSPGTWVYGHPQGGKVWDPAHGPRPETPRSRQGSFRGVGGTSGAETGEVGGVGGVEGGFVLKRPAPAFAEERGAMGECFSLRDGDLHRRAMKPVDAHDYSKAAQESRLNWTLRRSPASQQLNKRFSATALAPPTSAPGDVNRPALQHIIDTQNINPNTAPTNWCSAREPRNNGFQRSIYFPSPPRPTRVLLSSRAQQRRER</sequence>
<feature type="compositionally biased region" description="Low complexity" evidence="1">
    <location>
        <begin position="329"/>
        <end position="340"/>
    </location>
</feature>
<feature type="compositionally biased region" description="Polar residues" evidence="1">
    <location>
        <begin position="357"/>
        <end position="369"/>
    </location>
</feature>
<feature type="transmembrane region" description="Helical" evidence="2">
    <location>
        <begin position="133"/>
        <end position="152"/>
    </location>
</feature>